<dbReference type="InterPro" id="IPR013022">
    <property type="entry name" value="Xyl_isomerase-like_TIM-brl"/>
</dbReference>
<dbReference type="EMBL" id="CP120682">
    <property type="protein sequence ID" value="WKN37455.1"/>
    <property type="molecule type" value="Genomic_DNA"/>
</dbReference>
<reference evidence="2" key="2">
    <citation type="journal article" date="2024" name="Antonie Van Leeuwenhoek">
        <title>Roseihalotalea indica gen. nov., sp. nov., a halophilic Bacteroidetes from mesopelagic Southwest Indian Ocean with higher carbohydrate metabolic potential.</title>
        <authorList>
            <person name="Chen B."/>
            <person name="Zhang M."/>
            <person name="Lin D."/>
            <person name="Ye J."/>
            <person name="Tang K."/>
        </authorList>
    </citation>
    <scope>NUCLEOTIDE SEQUENCE</scope>
    <source>
        <strain evidence="2">TK19036</strain>
    </source>
</reference>
<sequence length="317" mass="35755">MNNHLSRRHLLKSVSGIPLLAFSVSAFGRGISTQTNPLAFQLSLNAYSFNDPLRNGSMSLEDLLAFTADHAFPALDLTAYYFPTYPKVPDDAYLYRIKREAHRKGVVFSGTGVRNNFTQPDPQKRQADRELVYQWIDAAVKLGAPVVRIFAGPAIPEDQSWDETAAWALDDIRQCVEYGKQRGIIVALQNHNEFITTATQVKHFMKAVDSEWFGLMLDIGSYRTADPYDEISQTASYAVNWQIKEDVYVREKETEPDLMKLLSILHLSGYRGYANLETLGPSDPYQKVPDFLAKVRTAMTDYTAGLSRENSLPQSNE</sequence>
<protein>
    <submittedName>
        <fullName evidence="2">Sugar phosphate isomerase/epimerase</fullName>
    </submittedName>
</protein>
<dbReference type="SUPFAM" id="SSF51658">
    <property type="entry name" value="Xylose isomerase-like"/>
    <property type="match status" value="1"/>
</dbReference>
<dbReference type="InterPro" id="IPR050312">
    <property type="entry name" value="IolE/XylAMocC-like"/>
</dbReference>
<evidence type="ECO:0000259" key="1">
    <source>
        <dbReference type="Pfam" id="PF01261"/>
    </source>
</evidence>
<reference evidence="2" key="1">
    <citation type="journal article" date="2023" name="Comput. Struct. Biotechnol. J.">
        <title>Discovery of a novel marine Bacteroidetes with a rich repertoire of carbohydrate-active enzymes.</title>
        <authorList>
            <person name="Chen B."/>
            <person name="Liu G."/>
            <person name="Chen Q."/>
            <person name="Wang H."/>
            <person name="Liu L."/>
            <person name="Tang K."/>
        </authorList>
    </citation>
    <scope>NUCLEOTIDE SEQUENCE</scope>
    <source>
        <strain evidence="2">TK19036</strain>
    </source>
</reference>
<dbReference type="InterPro" id="IPR036237">
    <property type="entry name" value="Xyl_isomerase-like_sf"/>
</dbReference>
<evidence type="ECO:0000313" key="2">
    <source>
        <dbReference type="EMBL" id="WKN37455.1"/>
    </source>
</evidence>
<dbReference type="AlphaFoldDB" id="A0AA49GRM8"/>
<dbReference type="Gene3D" id="3.20.20.150">
    <property type="entry name" value="Divalent-metal-dependent TIM barrel enzymes"/>
    <property type="match status" value="1"/>
</dbReference>
<feature type="domain" description="Xylose isomerase-like TIM barrel" evidence="1">
    <location>
        <begin position="69"/>
        <end position="294"/>
    </location>
</feature>
<organism evidence="2">
    <name type="scientific">Roseihalotalea indica</name>
    <dbReference type="NCBI Taxonomy" id="2867963"/>
    <lineage>
        <taxon>Bacteria</taxon>
        <taxon>Pseudomonadati</taxon>
        <taxon>Bacteroidota</taxon>
        <taxon>Cytophagia</taxon>
        <taxon>Cytophagales</taxon>
        <taxon>Catalimonadaceae</taxon>
        <taxon>Roseihalotalea</taxon>
    </lineage>
</organism>
<dbReference type="Pfam" id="PF01261">
    <property type="entry name" value="AP_endonuc_2"/>
    <property type="match status" value="1"/>
</dbReference>
<gene>
    <name evidence="2" type="ORF">K4G66_01865</name>
</gene>
<dbReference type="GO" id="GO:0016853">
    <property type="term" value="F:isomerase activity"/>
    <property type="evidence" value="ECO:0007669"/>
    <property type="project" value="UniProtKB-KW"/>
</dbReference>
<proteinExistence type="predicted"/>
<dbReference type="PANTHER" id="PTHR12110:SF53">
    <property type="entry name" value="BLR5974 PROTEIN"/>
    <property type="match status" value="1"/>
</dbReference>
<dbReference type="PANTHER" id="PTHR12110">
    <property type="entry name" value="HYDROXYPYRUVATE ISOMERASE"/>
    <property type="match status" value="1"/>
</dbReference>
<accession>A0AA49GRM8</accession>
<keyword evidence="2" id="KW-0413">Isomerase</keyword>
<name>A0AA49GRM8_9BACT</name>